<evidence type="ECO:0000313" key="1">
    <source>
        <dbReference type="EMBL" id="EFA84710.1"/>
    </source>
</evidence>
<dbReference type="PANTHER" id="PTHR46586">
    <property type="entry name" value="ANKYRIN REPEAT-CONTAINING PROTEIN"/>
    <property type="match status" value="1"/>
</dbReference>
<dbReference type="InParanoid" id="D3B086"/>
<dbReference type="InterPro" id="IPR036770">
    <property type="entry name" value="Ankyrin_rpt-contain_sf"/>
</dbReference>
<dbReference type="SUPFAM" id="SSF48403">
    <property type="entry name" value="Ankyrin repeat"/>
    <property type="match status" value="1"/>
</dbReference>
<name>D3B086_HETP5</name>
<accession>D3B086</accession>
<dbReference type="InterPro" id="IPR002110">
    <property type="entry name" value="Ankyrin_rpt"/>
</dbReference>
<dbReference type="RefSeq" id="XP_020436823.1">
    <property type="nucleotide sequence ID" value="XM_020572706.1"/>
</dbReference>
<dbReference type="GeneID" id="31357231"/>
<sequence length="645" mass="74714">MSLQKELFNYVFKNIVTQRPIFNYVKWIHQKLNLESIDWESLKMKPLLLIKSFEYLDKKYIFTKSEYYSALEVVGVNGGVECFEWLVSKVNDNQDDIYKMVANLSAYHGQIEISKCSIRGSIFFKVIIGPDQISLNRLVSDLSLEELRFYLKLTESPNKPSSNYYKLYLITNFVKNFYPSNQFKIQKISLVHWIHQYLEEEDLKSKKTARYYFNFRRVFIYNWKRLIVSPKILVEYNYLDLLKEFVSTLYPLGNLNDSANKTKKIKMLDAVKTSIENGNIGIFKYLLETICKPHGIYRFDCYDFLYLAAKNGKLEIVKYLDKVHQNWDYYNAFIAAPEGDSIELLEYLDYCERHKNYHGPRDDRAYHYSSVENAAYYGKLEMIKWLLANRPNDRKERMIINSVYSGKVEVVKYLFEIGESYNGITGLIDTACLSGNLDVVKYLHENTTSGCSYIAMDNAANFSLETVQWLHQNRSEGCSVAAMNHAAKANRIDIVDWLHKNRSEGCTELAMNGAPTLEMVKWLHENRTEGCTSDAVDNSAWYGRLDIIKFLITQRGMVSTVSAMDGAASNGFVEVLEYLKENQTAGCSEKALSNAIKMESVNSIEWLLKNYPEKFNIQNAIELAESSKSEKSLSKLKELCIKKIK</sequence>
<evidence type="ECO:0008006" key="3">
    <source>
        <dbReference type="Google" id="ProtNLM"/>
    </source>
</evidence>
<reference evidence="1 2" key="1">
    <citation type="journal article" date="2011" name="Genome Res.">
        <title>Phylogeny-wide analysis of social amoeba genomes highlights ancient origins for complex intercellular communication.</title>
        <authorList>
            <person name="Heidel A.J."/>
            <person name="Lawal H.M."/>
            <person name="Felder M."/>
            <person name="Schilde C."/>
            <person name="Helps N.R."/>
            <person name="Tunggal B."/>
            <person name="Rivero F."/>
            <person name="John U."/>
            <person name="Schleicher M."/>
            <person name="Eichinger L."/>
            <person name="Platzer M."/>
            <person name="Noegel A.A."/>
            <person name="Schaap P."/>
            <person name="Gloeckner G."/>
        </authorList>
    </citation>
    <scope>NUCLEOTIDE SEQUENCE [LARGE SCALE GENOMIC DNA]</scope>
    <source>
        <strain evidence="2">ATCC 26659 / Pp 5 / PN500</strain>
    </source>
</reference>
<proteinExistence type="predicted"/>
<dbReference type="SMART" id="SM00248">
    <property type="entry name" value="ANK"/>
    <property type="match status" value="5"/>
</dbReference>
<comment type="caution">
    <text evidence="1">The sequence shown here is derived from an EMBL/GenBank/DDBJ whole genome shotgun (WGS) entry which is preliminary data.</text>
</comment>
<dbReference type="Gene3D" id="1.25.40.20">
    <property type="entry name" value="Ankyrin repeat-containing domain"/>
    <property type="match status" value="1"/>
</dbReference>
<dbReference type="InterPro" id="IPR052050">
    <property type="entry name" value="SecEffector_AnkRepeat"/>
</dbReference>
<protein>
    <recommendedName>
        <fullName evidence="3">Ankyrin repeat protein</fullName>
    </recommendedName>
</protein>
<organism evidence="1 2">
    <name type="scientific">Heterostelium pallidum (strain ATCC 26659 / Pp 5 / PN500)</name>
    <name type="common">Cellular slime mold</name>
    <name type="synonym">Polysphondylium pallidum</name>
    <dbReference type="NCBI Taxonomy" id="670386"/>
    <lineage>
        <taxon>Eukaryota</taxon>
        <taxon>Amoebozoa</taxon>
        <taxon>Evosea</taxon>
        <taxon>Eumycetozoa</taxon>
        <taxon>Dictyostelia</taxon>
        <taxon>Acytosteliales</taxon>
        <taxon>Acytosteliaceae</taxon>
        <taxon>Heterostelium</taxon>
    </lineage>
</organism>
<gene>
    <name evidence="1" type="ORF">PPL_01702</name>
</gene>
<evidence type="ECO:0000313" key="2">
    <source>
        <dbReference type="Proteomes" id="UP000001396"/>
    </source>
</evidence>
<dbReference type="AlphaFoldDB" id="D3B086"/>
<dbReference type="EMBL" id="ADBJ01000008">
    <property type="protein sequence ID" value="EFA84710.1"/>
    <property type="molecule type" value="Genomic_DNA"/>
</dbReference>
<dbReference type="Pfam" id="PF12796">
    <property type="entry name" value="Ank_2"/>
    <property type="match status" value="1"/>
</dbReference>
<dbReference type="Proteomes" id="UP000001396">
    <property type="component" value="Unassembled WGS sequence"/>
</dbReference>
<keyword evidence="2" id="KW-1185">Reference proteome</keyword>
<dbReference type="PANTHER" id="PTHR46586:SF3">
    <property type="entry name" value="ANKYRIN REPEAT-CONTAINING PROTEIN"/>
    <property type="match status" value="1"/>
</dbReference>